<protein>
    <submittedName>
        <fullName evidence="3">DUF262 domain-containing protein</fullName>
    </submittedName>
</protein>
<proteinExistence type="predicted"/>
<dbReference type="Proteomes" id="UP000260758">
    <property type="component" value="Unassembled WGS sequence"/>
</dbReference>
<dbReference type="AlphaFoldDB" id="A0A3E4YLG4"/>
<organism evidence="3 4">
    <name type="scientific">Agathobacter rectalis</name>
    <dbReference type="NCBI Taxonomy" id="39491"/>
    <lineage>
        <taxon>Bacteria</taxon>
        <taxon>Bacillati</taxon>
        <taxon>Bacillota</taxon>
        <taxon>Clostridia</taxon>
        <taxon>Lachnospirales</taxon>
        <taxon>Lachnospiraceae</taxon>
        <taxon>Agathobacter</taxon>
    </lineage>
</organism>
<feature type="domain" description="GmrSD restriction endonucleases C-terminal" evidence="2">
    <location>
        <begin position="475"/>
        <end position="539"/>
    </location>
</feature>
<accession>A0A3E4YLG4</accession>
<evidence type="ECO:0000259" key="2">
    <source>
        <dbReference type="Pfam" id="PF07510"/>
    </source>
</evidence>
<dbReference type="Pfam" id="PF07510">
    <property type="entry name" value="GmrSD_C"/>
    <property type="match status" value="1"/>
</dbReference>
<sequence length="587" mass="68504">MAYQTALTIESVIKDIDSKKYLLPSIQREFVWSTGQIEKLFDSLMRDYPINAFLFWKVPREKVSEFKFYEFLRDYHQKDNKHNPKANTNGTEDIIAILDGQQRMTSLYIALKGTYAYKMSYKRWDNPAAYPKRKLYLNLLAASDDADMFYDFLFLTEEEAKNIKNDNDEYEGSFWFPVGKILDFREESDVNDYLIDNDLNTVADKAQAKFANKALFKLYSVIHNKQTISYYLEESTELDKVLNIFIRVNSGGTTLSYSDLLLSFATAQWEHKDAREEINEFVEEVNMIGRGFNIGKDLILKSCLVLADFVDITFKVDNFNRQNMLVIEKNWDEYTDAIRIAVELMASFGFSRDNLNSNSILIPIAYYIKTIGNPVNFVDSKKYASDRGKIKKWIVASLLRRVFSSQPDGILRPVREIIQKNTSGAFPLEEIIDRFKGTNRDIKFTDDTIENLLWTKYGSSDALVVLSVLYPWADLKNVFHIDHIYPKSQFTERRLKKKGVASDAMEFYMNNVNYLGNLQLLDGTQNKEKNDSDFDVWLADNYKDSSKLKDYKEKNYIPDVSLAFTNFEEFFTEREKLLVNRLKKELM</sequence>
<dbReference type="PANTHER" id="PTHR37292">
    <property type="entry name" value="VNG6097C"/>
    <property type="match status" value="1"/>
</dbReference>
<feature type="domain" description="GmrSD restriction endonucleases N-terminal" evidence="1">
    <location>
        <begin position="10"/>
        <end position="264"/>
    </location>
</feature>
<name>A0A3E4YLG4_9FIRM</name>
<evidence type="ECO:0000313" key="3">
    <source>
        <dbReference type="EMBL" id="RGM75617.1"/>
    </source>
</evidence>
<dbReference type="Pfam" id="PF03235">
    <property type="entry name" value="GmrSD_N"/>
    <property type="match status" value="1"/>
</dbReference>
<gene>
    <name evidence="3" type="ORF">DXB99_00155</name>
</gene>
<dbReference type="EMBL" id="QSTP01000001">
    <property type="protein sequence ID" value="RGM75617.1"/>
    <property type="molecule type" value="Genomic_DNA"/>
</dbReference>
<comment type="caution">
    <text evidence="3">The sequence shown here is derived from an EMBL/GenBank/DDBJ whole genome shotgun (WGS) entry which is preliminary data.</text>
</comment>
<dbReference type="InterPro" id="IPR004919">
    <property type="entry name" value="GmrSD_N"/>
</dbReference>
<evidence type="ECO:0000259" key="1">
    <source>
        <dbReference type="Pfam" id="PF03235"/>
    </source>
</evidence>
<evidence type="ECO:0000313" key="4">
    <source>
        <dbReference type="Proteomes" id="UP000260758"/>
    </source>
</evidence>
<reference evidence="3 4" key="1">
    <citation type="submission" date="2018-08" db="EMBL/GenBank/DDBJ databases">
        <title>A genome reference for cultivated species of the human gut microbiota.</title>
        <authorList>
            <person name="Zou Y."/>
            <person name="Xue W."/>
            <person name="Luo G."/>
        </authorList>
    </citation>
    <scope>NUCLEOTIDE SEQUENCE [LARGE SCALE GENOMIC DNA]</scope>
    <source>
        <strain evidence="3 4">OM07-13</strain>
    </source>
</reference>
<dbReference type="InterPro" id="IPR011089">
    <property type="entry name" value="GmrSD_C"/>
</dbReference>
<dbReference type="PANTHER" id="PTHR37292:SF2">
    <property type="entry name" value="DUF262 DOMAIN-CONTAINING PROTEIN"/>
    <property type="match status" value="1"/>
</dbReference>